<dbReference type="InterPro" id="IPR007921">
    <property type="entry name" value="CHAP_dom"/>
</dbReference>
<evidence type="ECO:0000259" key="1">
    <source>
        <dbReference type="PROSITE" id="PS50911"/>
    </source>
</evidence>
<dbReference type="RefSeq" id="WP_189140268.1">
    <property type="nucleotide sequence ID" value="NZ_BMNK01000006.1"/>
</dbReference>
<name>A0A918A8B3_9ACTN</name>
<reference evidence="2" key="1">
    <citation type="journal article" date="2014" name="Int. J. Syst. Evol. Microbiol.">
        <title>Complete genome sequence of Corynebacterium casei LMG S-19264T (=DSM 44701T), isolated from a smear-ripened cheese.</title>
        <authorList>
            <consortium name="US DOE Joint Genome Institute (JGI-PGF)"/>
            <person name="Walter F."/>
            <person name="Albersmeier A."/>
            <person name="Kalinowski J."/>
            <person name="Ruckert C."/>
        </authorList>
    </citation>
    <scope>NUCLEOTIDE SEQUENCE</scope>
    <source>
        <strain evidence="2">CGMCC 4.7430</strain>
    </source>
</reference>
<comment type="caution">
    <text evidence="2">The sequence shown here is derived from an EMBL/GenBank/DDBJ whole genome shotgun (WGS) entry which is preliminary data.</text>
</comment>
<sequence length="222" mass="23937">MAKNCLSRALKPENLRAALGATIIITALGTATVPAYASPGSASAQEDRQNRPDDTNKINVTASQVLELARQQVGTSENARGGGTKFQQWYARSPRAMETVRRDGGNPSAYLNAAWCAMFVSWVGEQTGARPQVGWDAYTVTHARWFRNNGRWGTTPKPGAVVFFAWNGGKSISSIQHVGFVVKDNKNGTISTIEGNTGNGAVEERVRPKSQVVGYGYPEYAA</sequence>
<feature type="domain" description="Peptidase C51" evidence="1">
    <location>
        <begin position="91"/>
        <end position="219"/>
    </location>
</feature>
<dbReference type="EMBL" id="BMNK01000006">
    <property type="protein sequence ID" value="GGP08670.1"/>
    <property type="molecule type" value="Genomic_DNA"/>
</dbReference>
<proteinExistence type="predicted"/>
<dbReference type="Proteomes" id="UP000660745">
    <property type="component" value="Unassembled WGS sequence"/>
</dbReference>
<organism evidence="2 3">
    <name type="scientific">Nonomuraea glycinis</name>
    <dbReference type="NCBI Taxonomy" id="2047744"/>
    <lineage>
        <taxon>Bacteria</taxon>
        <taxon>Bacillati</taxon>
        <taxon>Actinomycetota</taxon>
        <taxon>Actinomycetes</taxon>
        <taxon>Streptosporangiales</taxon>
        <taxon>Streptosporangiaceae</taxon>
        <taxon>Nonomuraea</taxon>
    </lineage>
</organism>
<dbReference type="Gene3D" id="3.90.1720.10">
    <property type="entry name" value="endopeptidase domain like (from Nostoc punctiforme)"/>
    <property type="match status" value="1"/>
</dbReference>
<dbReference type="AlphaFoldDB" id="A0A918A8B3"/>
<keyword evidence="3" id="KW-1185">Reference proteome</keyword>
<dbReference type="Pfam" id="PF05257">
    <property type="entry name" value="CHAP"/>
    <property type="match status" value="1"/>
</dbReference>
<accession>A0A918A8B3</accession>
<gene>
    <name evidence="2" type="ORF">GCM10012278_41320</name>
</gene>
<reference evidence="2" key="2">
    <citation type="submission" date="2020-09" db="EMBL/GenBank/DDBJ databases">
        <authorList>
            <person name="Sun Q."/>
            <person name="Zhou Y."/>
        </authorList>
    </citation>
    <scope>NUCLEOTIDE SEQUENCE</scope>
    <source>
        <strain evidence="2">CGMCC 4.7430</strain>
    </source>
</reference>
<evidence type="ECO:0000313" key="3">
    <source>
        <dbReference type="Proteomes" id="UP000660745"/>
    </source>
</evidence>
<evidence type="ECO:0000313" key="2">
    <source>
        <dbReference type="EMBL" id="GGP08670.1"/>
    </source>
</evidence>
<dbReference type="PROSITE" id="PS50911">
    <property type="entry name" value="CHAP"/>
    <property type="match status" value="1"/>
</dbReference>
<protein>
    <recommendedName>
        <fullName evidence="1">Peptidase C51 domain-containing protein</fullName>
    </recommendedName>
</protein>